<proteinExistence type="predicted"/>
<accession>A0A7R7EJH4</accession>
<evidence type="ECO:0000313" key="1">
    <source>
        <dbReference type="EMBL" id="BCN29840.1"/>
    </source>
</evidence>
<dbReference type="Proteomes" id="UP000595897">
    <property type="component" value="Chromosome"/>
</dbReference>
<keyword evidence="2" id="KW-1185">Reference proteome</keyword>
<reference evidence="1 2" key="1">
    <citation type="submission" date="2020-11" db="EMBL/GenBank/DDBJ databases">
        <title>Draft genome sequencing of a Lachnospiraceae strain isolated from anoxic soil subjected to BSD treatment.</title>
        <authorList>
            <person name="Uek A."/>
            <person name="Tonouchi A."/>
        </authorList>
    </citation>
    <scope>NUCLEOTIDE SEQUENCE [LARGE SCALE GENOMIC DNA]</scope>
    <source>
        <strain evidence="1 2">TB5</strain>
    </source>
</reference>
<dbReference type="AlphaFoldDB" id="A0A7R7EJH4"/>
<gene>
    <name evidence="1" type="ORF">bsdtb5_11350</name>
</gene>
<evidence type="ECO:0000313" key="2">
    <source>
        <dbReference type="Proteomes" id="UP000595897"/>
    </source>
</evidence>
<name>A0A7R7EJH4_9FIRM</name>
<protein>
    <submittedName>
        <fullName evidence="1">Uncharacterized protein</fullName>
    </submittedName>
</protein>
<sequence>MFFLYFNAIFLPYMTDRIELIIFNRNIEVKTKISYNFNEKIVIMLEIMLDYSVSLWISR</sequence>
<dbReference type="EMBL" id="AP024169">
    <property type="protein sequence ID" value="BCN29840.1"/>
    <property type="molecule type" value="Genomic_DNA"/>
</dbReference>
<organism evidence="1 2">
    <name type="scientific">Anaeromicropila herbilytica</name>
    <dbReference type="NCBI Taxonomy" id="2785025"/>
    <lineage>
        <taxon>Bacteria</taxon>
        <taxon>Bacillati</taxon>
        <taxon>Bacillota</taxon>
        <taxon>Clostridia</taxon>
        <taxon>Lachnospirales</taxon>
        <taxon>Lachnospiraceae</taxon>
        <taxon>Anaeromicropila</taxon>
    </lineage>
</organism>
<dbReference type="KEGG" id="ahb:bsdtb5_11350"/>